<name>A0A397TIN3_9GLOM</name>
<protein>
    <submittedName>
        <fullName evidence="1">Uncharacterized protein</fullName>
    </submittedName>
</protein>
<dbReference type="AlphaFoldDB" id="A0A397TIN3"/>
<evidence type="ECO:0000313" key="1">
    <source>
        <dbReference type="EMBL" id="RIA96796.1"/>
    </source>
</evidence>
<proteinExistence type="predicted"/>
<dbReference type="OrthoDB" id="2397341at2759"/>
<dbReference type="Proteomes" id="UP000265703">
    <property type="component" value="Unassembled WGS sequence"/>
</dbReference>
<evidence type="ECO:0000313" key="2">
    <source>
        <dbReference type="Proteomes" id="UP000265703"/>
    </source>
</evidence>
<gene>
    <name evidence="1" type="ORF">C1645_753990</name>
</gene>
<comment type="caution">
    <text evidence="1">The sequence shown here is derived from an EMBL/GenBank/DDBJ whole genome shotgun (WGS) entry which is preliminary data.</text>
</comment>
<dbReference type="EMBL" id="QKYT01000038">
    <property type="protein sequence ID" value="RIA96796.1"/>
    <property type="molecule type" value="Genomic_DNA"/>
</dbReference>
<organism evidence="1 2">
    <name type="scientific">Glomus cerebriforme</name>
    <dbReference type="NCBI Taxonomy" id="658196"/>
    <lineage>
        <taxon>Eukaryota</taxon>
        <taxon>Fungi</taxon>
        <taxon>Fungi incertae sedis</taxon>
        <taxon>Mucoromycota</taxon>
        <taxon>Glomeromycotina</taxon>
        <taxon>Glomeromycetes</taxon>
        <taxon>Glomerales</taxon>
        <taxon>Glomeraceae</taxon>
        <taxon>Glomus</taxon>
    </lineage>
</organism>
<keyword evidence="2" id="KW-1185">Reference proteome</keyword>
<sequence>MPCFTSTKSINDPFMKLTFTSTEISSSSSNDLPFEIFERIFNNFNSKGKEYILTLHSCLFVNKFWSLSTIKFLYSNPFYYFKEIKNVNKIIDTLLLCLNRSELNMLVEYGIINSNLLDFNITYIPFYDYPKYLSSLYYRGFLSIIHSWIIKKNNYINSTTTSTFTTSTQFEILVRVLLNLIFRECKYLEKLHIGSTNLIWDKKELSCMYLLMSNGLGVSNVSLKNGLCTNLNNIYLTVDCPMNNFLPLLSKQCKNLTKLGVMMDLHRKSCYMHSSPPIDSSDIQNICTLISSQRNLQDFQTMFFSHTSLLISALYTQRESLRFLDFYWVNFKDCTPLIELTHFKQLEVVKFRNCFNLKKEICEPLLHNDWENLCYVVVINTDCFTLREWARKINLKMCNIGYISDESDNGRKSRSSSLDKNSNGSNIINNNNKLTIISREFKRNFQIEE</sequence>
<reference evidence="1 2" key="1">
    <citation type="submission" date="2018-06" db="EMBL/GenBank/DDBJ databases">
        <title>Comparative genomics reveals the genomic features of Rhizophagus irregularis, R. cerebriforme, R. diaphanum and Gigaspora rosea, and their symbiotic lifestyle signature.</title>
        <authorList>
            <person name="Morin E."/>
            <person name="San Clemente H."/>
            <person name="Chen E.C.H."/>
            <person name="De La Providencia I."/>
            <person name="Hainaut M."/>
            <person name="Kuo A."/>
            <person name="Kohler A."/>
            <person name="Murat C."/>
            <person name="Tang N."/>
            <person name="Roy S."/>
            <person name="Loubradou J."/>
            <person name="Henrissat B."/>
            <person name="Grigoriev I.V."/>
            <person name="Corradi N."/>
            <person name="Roux C."/>
            <person name="Martin F.M."/>
        </authorList>
    </citation>
    <scope>NUCLEOTIDE SEQUENCE [LARGE SCALE GENOMIC DNA]</scope>
    <source>
        <strain evidence="1 2">DAOM 227022</strain>
    </source>
</reference>
<accession>A0A397TIN3</accession>